<protein>
    <submittedName>
        <fullName evidence="1">Presequence protease 2, chloroplastic/mitochondrial</fullName>
    </submittedName>
</protein>
<gene>
    <name evidence="1" type="primary">PREP2_2</name>
    <name evidence="1" type="ORF">PIB30_029953</name>
</gene>
<dbReference type="EMBL" id="JASCZI010181366">
    <property type="protein sequence ID" value="MED6182595.1"/>
    <property type="molecule type" value="Genomic_DNA"/>
</dbReference>
<dbReference type="GO" id="GO:0008233">
    <property type="term" value="F:peptidase activity"/>
    <property type="evidence" value="ECO:0007669"/>
    <property type="project" value="UniProtKB-KW"/>
</dbReference>
<keyword evidence="1" id="KW-0645">Protease</keyword>
<keyword evidence="2" id="KW-1185">Reference proteome</keyword>
<dbReference type="Proteomes" id="UP001341840">
    <property type="component" value="Unassembled WGS sequence"/>
</dbReference>
<name>A0ABU6W9I4_9FABA</name>
<keyword evidence="1" id="KW-0378">Hydrolase</keyword>
<accession>A0ABU6W9I4</accession>
<sequence>MAGRAEDLYDLLELRVDQDWVDISSSLEEIRKSVFSKQGCLINITADGKSLTNTKKSCGEICCPAA</sequence>
<evidence type="ECO:0000313" key="2">
    <source>
        <dbReference type="Proteomes" id="UP001341840"/>
    </source>
</evidence>
<dbReference type="InterPro" id="IPR011249">
    <property type="entry name" value="Metalloenz_LuxS/M16"/>
</dbReference>
<proteinExistence type="predicted"/>
<dbReference type="SUPFAM" id="SSF63411">
    <property type="entry name" value="LuxS/MPP-like metallohydrolase"/>
    <property type="match status" value="1"/>
</dbReference>
<dbReference type="GO" id="GO:0006508">
    <property type="term" value="P:proteolysis"/>
    <property type="evidence" value="ECO:0007669"/>
    <property type="project" value="UniProtKB-KW"/>
</dbReference>
<organism evidence="1 2">
    <name type="scientific">Stylosanthes scabra</name>
    <dbReference type="NCBI Taxonomy" id="79078"/>
    <lineage>
        <taxon>Eukaryota</taxon>
        <taxon>Viridiplantae</taxon>
        <taxon>Streptophyta</taxon>
        <taxon>Embryophyta</taxon>
        <taxon>Tracheophyta</taxon>
        <taxon>Spermatophyta</taxon>
        <taxon>Magnoliopsida</taxon>
        <taxon>eudicotyledons</taxon>
        <taxon>Gunneridae</taxon>
        <taxon>Pentapetalae</taxon>
        <taxon>rosids</taxon>
        <taxon>fabids</taxon>
        <taxon>Fabales</taxon>
        <taxon>Fabaceae</taxon>
        <taxon>Papilionoideae</taxon>
        <taxon>50 kb inversion clade</taxon>
        <taxon>dalbergioids sensu lato</taxon>
        <taxon>Dalbergieae</taxon>
        <taxon>Pterocarpus clade</taxon>
        <taxon>Stylosanthes</taxon>
    </lineage>
</organism>
<comment type="caution">
    <text evidence="1">The sequence shown here is derived from an EMBL/GenBank/DDBJ whole genome shotgun (WGS) entry which is preliminary data.</text>
</comment>
<reference evidence="1 2" key="1">
    <citation type="journal article" date="2023" name="Plants (Basel)">
        <title>Bridging the Gap: Combining Genomics and Transcriptomics Approaches to Understand Stylosanthes scabra, an Orphan Legume from the Brazilian Caatinga.</title>
        <authorList>
            <person name="Ferreira-Neto J.R.C."/>
            <person name="da Silva M.D."/>
            <person name="Binneck E."/>
            <person name="de Melo N.F."/>
            <person name="da Silva R.H."/>
            <person name="de Melo A.L.T.M."/>
            <person name="Pandolfi V."/>
            <person name="Bustamante F.O."/>
            <person name="Brasileiro-Vidal A.C."/>
            <person name="Benko-Iseppon A.M."/>
        </authorList>
    </citation>
    <scope>NUCLEOTIDE SEQUENCE [LARGE SCALE GENOMIC DNA]</scope>
    <source>
        <tissue evidence="1">Leaves</tissue>
    </source>
</reference>
<evidence type="ECO:0000313" key="1">
    <source>
        <dbReference type="EMBL" id="MED6182595.1"/>
    </source>
</evidence>
<dbReference type="Gene3D" id="3.30.830.10">
    <property type="entry name" value="Metalloenzyme, LuxS/M16 peptidase-like"/>
    <property type="match status" value="1"/>
</dbReference>